<keyword evidence="2" id="KW-1185">Reference proteome</keyword>
<accession>B9TD06</accession>
<proteinExistence type="predicted"/>
<reference evidence="2" key="1">
    <citation type="journal article" date="2010" name="Nat. Biotechnol.">
        <title>Draft genome sequence of the oilseed species Ricinus communis.</title>
        <authorList>
            <person name="Chan A.P."/>
            <person name="Crabtree J."/>
            <person name="Zhao Q."/>
            <person name="Lorenzi H."/>
            <person name="Orvis J."/>
            <person name="Puiu D."/>
            <person name="Melake-Berhan A."/>
            <person name="Jones K.M."/>
            <person name="Redman J."/>
            <person name="Chen G."/>
            <person name="Cahoon E.B."/>
            <person name="Gedil M."/>
            <person name="Stanke M."/>
            <person name="Haas B.J."/>
            <person name="Wortman J.R."/>
            <person name="Fraser-Liggett C.M."/>
            <person name="Ravel J."/>
            <person name="Rabinowicz P.D."/>
        </authorList>
    </citation>
    <scope>NUCLEOTIDE SEQUENCE [LARGE SCALE GENOMIC DNA]</scope>
    <source>
        <strain evidence="2">cv. Hale</strain>
    </source>
</reference>
<evidence type="ECO:0000313" key="1">
    <source>
        <dbReference type="EMBL" id="EEF26258.1"/>
    </source>
</evidence>
<dbReference type="Pfam" id="PF11745">
    <property type="entry name" value="DUF3304"/>
    <property type="match status" value="1"/>
</dbReference>
<evidence type="ECO:0000313" key="2">
    <source>
        <dbReference type="Proteomes" id="UP000008311"/>
    </source>
</evidence>
<name>B9TD06_RICCO</name>
<dbReference type="AlphaFoldDB" id="B9TD06"/>
<gene>
    <name evidence="1" type="ORF">RCOM_1936080</name>
</gene>
<organism evidence="1 2">
    <name type="scientific">Ricinus communis</name>
    <name type="common">Castor bean</name>
    <dbReference type="NCBI Taxonomy" id="3988"/>
    <lineage>
        <taxon>Eukaryota</taxon>
        <taxon>Viridiplantae</taxon>
        <taxon>Streptophyta</taxon>
        <taxon>Embryophyta</taxon>
        <taxon>Tracheophyta</taxon>
        <taxon>Spermatophyta</taxon>
        <taxon>Magnoliopsida</taxon>
        <taxon>eudicotyledons</taxon>
        <taxon>Gunneridae</taxon>
        <taxon>Pentapetalae</taxon>
        <taxon>rosids</taxon>
        <taxon>fabids</taxon>
        <taxon>Malpighiales</taxon>
        <taxon>Euphorbiaceae</taxon>
        <taxon>Acalyphoideae</taxon>
        <taxon>Acalypheae</taxon>
        <taxon>Ricinus</taxon>
    </lineage>
</organism>
<sequence>MKRSGRFFLCASWLGLVVGALLAYFGFFSSMVAVAQSPNAPKTTVALDLIGYNYTNHHIEDYEVNNRNGGIVRVSSPTSGGSGSICCIKLSPGESGAIFVQVRWQVDGCSYIEKDPITGNTEVLHHYLYKEAFVKVAPPAAGKPNHLETHFYPDGSVQVQITEEMSLPRVRLSEDRFEKPSFPNCINDQKPE</sequence>
<dbReference type="InParanoid" id="B9TD06"/>
<protein>
    <recommendedName>
        <fullName evidence="3">DUF3304 domain-containing protein</fullName>
    </recommendedName>
</protein>
<evidence type="ECO:0008006" key="3">
    <source>
        <dbReference type="Google" id="ProtNLM"/>
    </source>
</evidence>
<dbReference type="Proteomes" id="UP000008311">
    <property type="component" value="Unassembled WGS sequence"/>
</dbReference>
<dbReference type="InterPro" id="IPR021733">
    <property type="entry name" value="DUF3304"/>
</dbReference>
<dbReference type="EMBL" id="EQ977780">
    <property type="protein sequence ID" value="EEF26258.1"/>
    <property type="molecule type" value="Genomic_DNA"/>
</dbReference>